<accession>V2Y4J3</accession>
<dbReference type="HOGENOM" id="CLU_146551_0_0_9"/>
<dbReference type="SUPFAM" id="SSF141371">
    <property type="entry name" value="PilZ domain-like"/>
    <property type="match status" value="1"/>
</dbReference>
<keyword evidence="3" id="KW-1185">Reference proteome</keyword>
<dbReference type="Pfam" id="PF07238">
    <property type="entry name" value="PilZ"/>
    <property type="match status" value="1"/>
</dbReference>
<feature type="domain" description="PilZ" evidence="1">
    <location>
        <begin position="31"/>
        <end position="129"/>
    </location>
</feature>
<evidence type="ECO:0000313" key="3">
    <source>
        <dbReference type="Proteomes" id="UP000018227"/>
    </source>
</evidence>
<dbReference type="GO" id="GO:0035438">
    <property type="term" value="F:cyclic-di-GMP binding"/>
    <property type="evidence" value="ECO:0007669"/>
    <property type="project" value="InterPro"/>
</dbReference>
<dbReference type="EMBL" id="ACIL03000007">
    <property type="protein sequence ID" value="ESL03873.1"/>
    <property type="molecule type" value="Genomic_DNA"/>
</dbReference>
<comment type="caution">
    <text evidence="2">The sequence shown here is derived from an EMBL/GenBank/DDBJ whole genome shotgun (WGS) entry which is preliminary data.</text>
</comment>
<reference evidence="2 3" key="1">
    <citation type="submission" date="2013-06" db="EMBL/GenBank/DDBJ databases">
        <authorList>
            <person name="Weinstock G."/>
            <person name="Sodergren E."/>
            <person name="Clifton S."/>
            <person name="Fulton L."/>
            <person name="Fulton B."/>
            <person name="Courtney L."/>
            <person name="Fronick C."/>
            <person name="Harrison M."/>
            <person name="Strong C."/>
            <person name="Farmer C."/>
            <person name="Delahaunty K."/>
            <person name="Markovic C."/>
            <person name="Hall O."/>
            <person name="Minx P."/>
            <person name="Tomlinson C."/>
            <person name="Mitreva M."/>
            <person name="Nelson J."/>
            <person name="Hou S."/>
            <person name="Wollam A."/>
            <person name="Pepin K.H."/>
            <person name="Johnson M."/>
            <person name="Bhonagiri V."/>
            <person name="Nash W.E."/>
            <person name="Warren W."/>
            <person name="Chinwalla A."/>
            <person name="Mardis E.R."/>
            <person name="Wilson R.K."/>
        </authorList>
    </citation>
    <scope>NUCLEOTIDE SEQUENCE [LARGE SCALE GENOMIC DNA]</scope>
    <source>
        <strain evidence="2 3">ATCC 51271</strain>
    </source>
</reference>
<evidence type="ECO:0000313" key="2">
    <source>
        <dbReference type="EMBL" id="ESL03873.1"/>
    </source>
</evidence>
<dbReference type="eggNOG" id="ENOG5032T2R">
    <property type="taxonomic scope" value="Bacteria"/>
</dbReference>
<name>V2Y4J3_9FIRM</name>
<organism evidence="2 3">
    <name type="scientific">Catonella morbi ATCC 51271</name>
    <dbReference type="NCBI Taxonomy" id="592026"/>
    <lineage>
        <taxon>Bacteria</taxon>
        <taxon>Bacillati</taxon>
        <taxon>Bacillota</taxon>
        <taxon>Clostridia</taxon>
        <taxon>Lachnospirales</taxon>
        <taxon>Lachnospiraceae</taxon>
        <taxon>Catonella</taxon>
    </lineage>
</organism>
<gene>
    <name evidence="2" type="ORF">GCWU0000282_001040</name>
</gene>
<protein>
    <recommendedName>
        <fullName evidence="1">PilZ domain-containing protein</fullName>
    </recommendedName>
</protein>
<proteinExistence type="predicted"/>
<sequence>MKITLLLIIYPGCYILRVNKFVGRQTMDYKEKRKAERLPIDLILGVSELFRQDNEVIKNVNAPIEVVDISRGGIGFHSESDLPLEFYFNAKIQVTDDANSVFYSVVKIVRKAVLDEKNYSYGCEFVGFPPVLNYIFDDLEEKIAKKMGR</sequence>
<dbReference type="Gene3D" id="2.40.10.220">
    <property type="entry name" value="predicted glycosyltransferase like domains"/>
    <property type="match status" value="1"/>
</dbReference>
<dbReference type="InterPro" id="IPR009875">
    <property type="entry name" value="PilZ_domain"/>
</dbReference>
<evidence type="ECO:0000259" key="1">
    <source>
        <dbReference type="Pfam" id="PF07238"/>
    </source>
</evidence>
<dbReference type="AlphaFoldDB" id="V2Y4J3"/>
<dbReference type="Proteomes" id="UP000018227">
    <property type="component" value="Unassembled WGS sequence"/>
</dbReference>